<protein>
    <submittedName>
        <fullName evidence="1">Uncharacterized protein</fullName>
    </submittedName>
</protein>
<organism evidence="1 2">
    <name type="scientific">Elysia marginata</name>
    <dbReference type="NCBI Taxonomy" id="1093978"/>
    <lineage>
        <taxon>Eukaryota</taxon>
        <taxon>Metazoa</taxon>
        <taxon>Spiralia</taxon>
        <taxon>Lophotrochozoa</taxon>
        <taxon>Mollusca</taxon>
        <taxon>Gastropoda</taxon>
        <taxon>Heterobranchia</taxon>
        <taxon>Euthyneura</taxon>
        <taxon>Panpulmonata</taxon>
        <taxon>Sacoglossa</taxon>
        <taxon>Placobranchoidea</taxon>
        <taxon>Plakobranchidae</taxon>
        <taxon>Elysia</taxon>
    </lineage>
</organism>
<proteinExistence type="predicted"/>
<comment type="caution">
    <text evidence="1">The sequence shown here is derived from an EMBL/GenBank/DDBJ whole genome shotgun (WGS) entry which is preliminary data.</text>
</comment>
<dbReference type="Proteomes" id="UP000762676">
    <property type="component" value="Unassembled WGS sequence"/>
</dbReference>
<gene>
    <name evidence="1" type="ORF">ElyMa_004525400</name>
</gene>
<accession>A0AAV4HRW5</accession>
<name>A0AAV4HRW5_9GAST</name>
<sequence>MSMEEFVSNYWKAPECTVHDILQMKPKYIQTMFLGGVQRTPIWLKHRRDLMTKVREEITDTMRWYIKDTADDKTVRDFDMSHNGNKVYLRPFSNDPGQQMFSECLSVSEYVEGDHVRLCGFFPSAFEVDEVCDDDRDEERMSMIS</sequence>
<evidence type="ECO:0000313" key="1">
    <source>
        <dbReference type="EMBL" id="GFR99315.1"/>
    </source>
</evidence>
<evidence type="ECO:0000313" key="2">
    <source>
        <dbReference type="Proteomes" id="UP000762676"/>
    </source>
</evidence>
<keyword evidence="2" id="KW-1185">Reference proteome</keyword>
<reference evidence="1 2" key="1">
    <citation type="journal article" date="2021" name="Elife">
        <title>Chloroplast acquisition without the gene transfer in kleptoplastic sea slugs, Plakobranchus ocellatus.</title>
        <authorList>
            <person name="Maeda T."/>
            <person name="Takahashi S."/>
            <person name="Yoshida T."/>
            <person name="Shimamura S."/>
            <person name="Takaki Y."/>
            <person name="Nagai Y."/>
            <person name="Toyoda A."/>
            <person name="Suzuki Y."/>
            <person name="Arimoto A."/>
            <person name="Ishii H."/>
            <person name="Satoh N."/>
            <person name="Nishiyama T."/>
            <person name="Hasebe M."/>
            <person name="Maruyama T."/>
            <person name="Minagawa J."/>
            <person name="Obokata J."/>
            <person name="Shigenobu S."/>
        </authorList>
    </citation>
    <scope>NUCLEOTIDE SEQUENCE [LARGE SCALE GENOMIC DNA]</scope>
</reference>
<dbReference type="EMBL" id="BMAT01009132">
    <property type="protein sequence ID" value="GFR99315.1"/>
    <property type="molecule type" value="Genomic_DNA"/>
</dbReference>
<dbReference type="AlphaFoldDB" id="A0AAV4HRW5"/>